<evidence type="ECO:0000313" key="2">
    <source>
        <dbReference type="Proteomes" id="UP000198282"/>
    </source>
</evidence>
<accession>A0A239P688</accession>
<dbReference type="Gene3D" id="1.10.150.20">
    <property type="entry name" value="5' to 3' exonuclease, C-terminal subdomain"/>
    <property type="match status" value="1"/>
</dbReference>
<organism evidence="1 2">
    <name type="scientific">Streptosporangium subroseum</name>
    <dbReference type="NCBI Taxonomy" id="106412"/>
    <lineage>
        <taxon>Bacteria</taxon>
        <taxon>Bacillati</taxon>
        <taxon>Actinomycetota</taxon>
        <taxon>Actinomycetes</taxon>
        <taxon>Streptosporangiales</taxon>
        <taxon>Streptosporangiaceae</taxon>
        <taxon>Streptosporangium</taxon>
    </lineage>
</organism>
<dbReference type="AlphaFoldDB" id="A0A239P688"/>
<dbReference type="Proteomes" id="UP000198282">
    <property type="component" value="Unassembled WGS sequence"/>
</dbReference>
<reference evidence="1 2" key="1">
    <citation type="submission" date="2017-06" db="EMBL/GenBank/DDBJ databases">
        <authorList>
            <person name="Kim H.J."/>
            <person name="Triplett B.A."/>
        </authorList>
    </citation>
    <scope>NUCLEOTIDE SEQUENCE [LARGE SCALE GENOMIC DNA]</scope>
    <source>
        <strain evidence="1 2">CGMCC 4.2132</strain>
    </source>
</reference>
<dbReference type="RefSeq" id="WP_089213350.1">
    <property type="nucleotide sequence ID" value="NZ_FZOD01000092.1"/>
</dbReference>
<name>A0A239P688_9ACTN</name>
<gene>
    <name evidence="1" type="ORF">SAMN05216276_109216</name>
</gene>
<protein>
    <recommendedName>
        <fullName evidence="3">Helix-hairpin-helix domain-containing protein</fullName>
    </recommendedName>
</protein>
<dbReference type="SUPFAM" id="SSF47789">
    <property type="entry name" value="C-terminal domain of RNA polymerase alpha subunit"/>
    <property type="match status" value="1"/>
</dbReference>
<dbReference type="EMBL" id="FZOD01000092">
    <property type="protein sequence ID" value="SNT62596.1"/>
    <property type="molecule type" value="Genomic_DNA"/>
</dbReference>
<keyword evidence="2" id="KW-1185">Reference proteome</keyword>
<evidence type="ECO:0008006" key="3">
    <source>
        <dbReference type="Google" id="ProtNLM"/>
    </source>
</evidence>
<dbReference type="OrthoDB" id="7950977at2"/>
<sequence>MSSHGDDDIPSSLGAPARRALAGAGYTTLTQVASMTEQQLLRLHGMGPKAIRQLRAALAERDLTLADQET</sequence>
<evidence type="ECO:0000313" key="1">
    <source>
        <dbReference type="EMBL" id="SNT62596.1"/>
    </source>
</evidence>
<proteinExistence type="predicted"/>